<dbReference type="GO" id="GO:0004674">
    <property type="term" value="F:protein serine/threonine kinase activity"/>
    <property type="evidence" value="ECO:0007669"/>
    <property type="project" value="UniProtKB-KW"/>
</dbReference>
<keyword evidence="4" id="KW-0418">Kinase</keyword>
<name>A0AAW4JXI5_9ACTN</name>
<sequence length="480" mass="52317">MTTPPARRIAHGDHGTYTVVGGPISKGGVGAIYRLTDPRWVYKEYHSPDKAPSAVHLEQLVEIGRDVLIQQGLEIGARPESSVNWPVDIVRLPNRQIIGCVLPAIPQRYFHPTLGTVNTLDFLVMIRSQPPPATKRLIVLLRMAEILAFVHSKGLVHGDINAKNVAWTVDPTPEAYLIDCDGMMPQDPPPKVGVQAVYWTDPRVVDKVVPAHDHYSDWYCLALAFYRGLLLIKGGALGKQKDGTWSAPGQIPSDLDPRVAALMRRGLTDPLDASKRPEPAEWVKTLIEVYVAAGKYDETALARFDKALNAPKPQPVVTPVTFTPLPPPGPQWPPSGTRHQPPPHQQYPPPRPQPHHRPPPPPPPHRPAPVYQRPPVPQPPLPQYPPPQYVFQPHFAPGSGKAPGAMARWAMGGGVAWYLPLALLSFCLWPVGGIVCALVLAQSIRTYSGYPGRTAAIISSCLGLGLSGFALLSWLVGLAA</sequence>
<dbReference type="Proteomes" id="UP000199405">
    <property type="component" value="Unassembled WGS sequence"/>
</dbReference>
<keyword evidence="2" id="KW-1133">Transmembrane helix</keyword>
<dbReference type="PRINTS" id="PR01217">
    <property type="entry name" value="PRICHEXTENSN"/>
</dbReference>
<feature type="compositionally biased region" description="Pro residues" evidence="1">
    <location>
        <begin position="324"/>
        <end position="333"/>
    </location>
</feature>
<evidence type="ECO:0000256" key="2">
    <source>
        <dbReference type="SAM" id="Phobius"/>
    </source>
</evidence>
<evidence type="ECO:0000313" key="3">
    <source>
        <dbReference type="EMBL" id="MBO4143459.1"/>
    </source>
</evidence>
<keyword evidence="4" id="KW-0808">Transferase</keyword>
<reference evidence="4 5" key="1">
    <citation type="submission" date="2016-06" db="EMBL/GenBank/DDBJ databases">
        <authorList>
            <person name="Varghese N."/>
            <person name="Submissions Spin"/>
        </authorList>
    </citation>
    <scope>NUCLEOTIDE SEQUENCE [LARGE SCALE GENOMIC DNA]</scope>
    <source>
        <strain evidence="4 5">DSM 45142</strain>
    </source>
</reference>
<feature type="transmembrane region" description="Helical" evidence="2">
    <location>
        <begin position="417"/>
        <end position="441"/>
    </location>
</feature>
<accession>A0AAW4JXI5</accession>
<feature type="region of interest" description="Disordered" evidence="1">
    <location>
        <begin position="312"/>
        <end position="378"/>
    </location>
</feature>
<evidence type="ECO:0000313" key="4">
    <source>
        <dbReference type="EMBL" id="SCE71579.1"/>
    </source>
</evidence>
<dbReference type="GeneID" id="93468834"/>
<dbReference type="AlphaFoldDB" id="A0AAW4JXI5"/>
<proteinExistence type="predicted"/>
<dbReference type="SUPFAM" id="SSF56112">
    <property type="entry name" value="Protein kinase-like (PK-like)"/>
    <property type="match status" value="1"/>
</dbReference>
<dbReference type="RefSeq" id="WP_091415880.1">
    <property type="nucleotide sequence ID" value="NZ_FMCQ01000001.1"/>
</dbReference>
<dbReference type="Gene3D" id="1.10.510.10">
    <property type="entry name" value="Transferase(Phosphotransferase) domain 1"/>
    <property type="match status" value="1"/>
</dbReference>
<keyword evidence="4" id="KW-0723">Serine/threonine-protein kinase</keyword>
<dbReference type="EMBL" id="FMCQ01000001">
    <property type="protein sequence ID" value="SCE71579.1"/>
    <property type="molecule type" value="Genomic_DNA"/>
</dbReference>
<evidence type="ECO:0000313" key="5">
    <source>
        <dbReference type="Proteomes" id="UP000199405"/>
    </source>
</evidence>
<feature type="compositionally biased region" description="Pro residues" evidence="1">
    <location>
        <begin position="359"/>
        <end position="378"/>
    </location>
</feature>
<comment type="caution">
    <text evidence="3">The sequence shown here is derived from an EMBL/GenBank/DDBJ whole genome shotgun (WGS) entry which is preliminary data.</text>
</comment>
<protein>
    <submittedName>
        <fullName evidence="3">Phosphotransferase</fullName>
    </submittedName>
    <submittedName>
        <fullName evidence="4">Serine/threonine protein kinase</fullName>
    </submittedName>
</protein>
<keyword evidence="2" id="KW-0812">Transmembrane</keyword>
<keyword evidence="5" id="KW-1185">Reference proteome</keyword>
<organism evidence="3 6">
    <name type="scientific">Micromonospora tulbaghiae</name>
    <dbReference type="NCBI Taxonomy" id="479978"/>
    <lineage>
        <taxon>Bacteria</taxon>
        <taxon>Bacillati</taxon>
        <taxon>Actinomycetota</taxon>
        <taxon>Actinomycetes</taxon>
        <taxon>Micromonosporales</taxon>
        <taxon>Micromonosporaceae</taxon>
        <taxon>Micromonospora</taxon>
    </lineage>
</organism>
<dbReference type="EMBL" id="JAGFVQ010000072">
    <property type="protein sequence ID" value="MBO4143459.1"/>
    <property type="molecule type" value="Genomic_DNA"/>
</dbReference>
<dbReference type="InterPro" id="IPR011009">
    <property type="entry name" value="Kinase-like_dom_sf"/>
</dbReference>
<reference evidence="3" key="2">
    <citation type="submission" date="2021-03" db="EMBL/GenBank/DDBJ databases">
        <title>X isolated from Micromonospora tulbaghiae.</title>
        <authorList>
            <person name="Stennett H.L."/>
        </authorList>
    </citation>
    <scope>NUCLEOTIDE SEQUENCE</scope>
    <source>
        <strain evidence="3">28M1-20</strain>
    </source>
</reference>
<dbReference type="Proteomes" id="UP000669887">
    <property type="component" value="Unassembled WGS sequence"/>
</dbReference>
<feature type="transmembrane region" description="Helical" evidence="2">
    <location>
        <begin position="453"/>
        <end position="476"/>
    </location>
</feature>
<keyword evidence="2" id="KW-0472">Membrane</keyword>
<gene>
    <name evidence="4" type="ORF">GA0070562_2043</name>
    <name evidence="3" type="ORF">J5U46_25230</name>
</gene>
<evidence type="ECO:0000313" key="6">
    <source>
        <dbReference type="Proteomes" id="UP000669887"/>
    </source>
</evidence>
<evidence type="ECO:0000256" key="1">
    <source>
        <dbReference type="SAM" id="MobiDB-lite"/>
    </source>
</evidence>
<feature type="compositionally biased region" description="Pro residues" evidence="1">
    <location>
        <begin position="340"/>
        <end position="352"/>
    </location>
</feature>